<proteinExistence type="predicted"/>
<accession>A0A239I419</accession>
<protein>
    <submittedName>
        <fullName evidence="2">Transglutaminase-like superfamily protein</fullName>
    </submittedName>
</protein>
<organism evidence="2 3">
    <name type="scientific">Edaphosphingomonas laterariae</name>
    <dbReference type="NCBI Taxonomy" id="861865"/>
    <lineage>
        <taxon>Bacteria</taxon>
        <taxon>Pseudomonadati</taxon>
        <taxon>Pseudomonadota</taxon>
        <taxon>Alphaproteobacteria</taxon>
        <taxon>Sphingomonadales</taxon>
        <taxon>Rhizorhabdaceae</taxon>
        <taxon>Edaphosphingomonas</taxon>
    </lineage>
</organism>
<evidence type="ECO:0000259" key="1">
    <source>
        <dbReference type="Pfam" id="PF13471"/>
    </source>
</evidence>
<evidence type="ECO:0000313" key="3">
    <source>
        <dbReference type="Proteomes" id="UP000198281"/>
    </source>
</evidence>
<dbReference type="RefSeq" id="WP_179220868.1">
    <property type="nucleotide sequence ID" value="NZ_FZOS01000021.1"/>
</dbReference>
<dbReference type="InterPro" id="IPR053521">
    <property type="entry name" value="McjB-like"/>
</dbReference>
<evidence type="ECO:0000313" key="2">
    <source>
        <dbReference type="EMBL" id="SNS88038.1"/>
    </source>
</evidence>
<dbReference type="Pfam" id="PF13471">
    <property type="entry name" value="Transglut_core3"/>
    <property type="match status" value="1"/>
</dbReference>
<sequence length="210" mass="23565">MQLRPDLHVAIANDRPVFLDVAADRYFCLGGALEQAFLAWFDRPRTAPAKALVEAGILVDGTRSLATPPIDPPRSSLCEAGNTPLPDAVRWYRVAWLVARRHWETNHHPLAVSLERLQRRRSNHARRPPPAIPDIWASYRRHRRTIPIAYSCLLDSLALLDFLGAFGHDARLVIGVTLDPFLAHCWVQKSDLLINDRLGHVGAFTPILVA</sequence>
<dbReference type="InterPro" id="IPR032708">
    <property type="entry name" value="McjB_C"/>
</dbReference>
<dbReference type="NCBIfam" id="NF033537">
    <property type="entry name" value="lasso_biosyn_B2"/>
    <property type="match status" value="1"/>
</dbReference>
<feature type="domain" description="Microcin J25-processing protein McjB C-terminal" evidence="1">
    <location>
        <begin position="108"/>
        <end position="208"/>
    </location>
</feature>
<dbReference type="AlphaFoldDB" id="A0A239I419"/>
<gene>
    <name evidence="2" type="ORF">SAMN06295912_12122</name>
</gene>
<name>A0A239I419_9SPHN</name>
<dbReference type="Proteomes" id="UP000198281">
    <property type="component" value="Unassembled WGS sequence"/>
</dbReference>
<keyword evidence="3" id="KW-1185">Reference proteome</keyword>
<reference evidence="3" key="1">
    <citation type="submission" date="2017-06" db="EMBL/GenBank/DDBJ databases">
        <authorList>
            <person name="Varghese N."/>
            <person name="Submissions S."/>
        </authorList>
    </citation>
    <scope>NUCLEOTIDE SEQUENCE [LARGE SCALE GENOMIC DNA]</scope>
    <source>
        <strain evidence="3">LNB2</strain>
    </source>
</reference>
<dbReference type="EMBL" id="FZOS01000021">
    <property type="protein sequence ID" value="SNS88038.1"/>
    <property type="molecule type" value="Genomic_DNA"/>
</dbReference>